<dbReference type="EMBL" id="MNCJ02000319">
    <property type="protein sequence ID" value="KAF5810736.1"/>
    <property type="molecule type" value="Genomic_DNA"/>
</dbReference>
<organism evidence="1 2">
    <name type="scientific">Helianthus annuus</name>
    <name type="common">Common sunflower</name>
    <dbReference type="NCBI Taxonomy" id="4232"/>
    <lineage>
        <taxon>Eukaryota</taxon>
        <taxon>Viridiplantae</taxon>
        <taxon>Streptophyta</taxon>
        <taxon>Embryophyta</taxon>
        <taxon>Tracheophyta</taxon>
        <taxon>Spermatophyta</taxon>
        <taxon>Magnoliopsida</taxon>
        <taxon>eudicotyledons</taxon>
        <taxon>Gunneridae</taxon>
        <taxon>Pentapetalae</taxon>
        <taxon>asterids</taxon>
        <taxon>campanulids</taxon>
        <taxon>Asterales</taxon>
        <taxon>Asteraceae</taxon>
        <taxon>Asteroideae</taxon>
        <taxon>Heliantheae alliance</taxon>
        <taxon>Heliantheae</taxon>
        <taxon>Helianthus</taxon>
    </lineage>
</organism>
<dbReference type="AlphaFoldDB" id="A0A9K3J9D9"/>
<dbReference type="Gramene" id="mRNA:HanXRQr2_Chr04g0173131">
    <property type="protein sequence ID" value="CDS:HanXRQr2_Chr04g0173131.1"/>
    <property type="gene ID" value="HanXRQr2_Chr04g0173131"/>
</dbReference>
<sequence length="102" mass="11191">MATRFVFASVPKTHSKTKSSQHLTPFSAVAATRLQRVSRLEASRILETIYEEETTKGGCESIKGVSDVIASASFLLSNRSTCFGQMKKQLSNTSSNNVLRMC</sequence>
<evidence type="ECO:0000313" key="2">
    <source>
        <dbReference type="Proteomes" id="UP000215914"/>
    </source>
</evidence>
<protein>
    <submittedName>
        <fullName evidence="1">Uncharacterized protein</fullName>
    </submittedName>
</protein>
<proteinExistence type="predicted"/>
<comment type="caution">
    <text evidence="1">The sequence shown here is derived from an EMBL/GenBank/DDBJ whole genome shotgun (WGS) entry which is preliminary data.</text>
</comment>
<reference evidence="1" key="2">
    <citation type="submission" date="2020-06" db="EMBL/GenBank/DDBJ databases">
        <title>Helianthus annuus Genome sequencing and assembly Release 2.</title>
        <authorList>
            <person name="Gouzy J."/>
            <person name="Langlade N."/>
            <person name="Munos S."/>
        </authorList>
    </citation>
    <scope>NUCLEOTIDE SEQUENCE</scope>
    <source>
        <tissue evidence="1">Leaves</tissue>
    </source>
</reference>
<reference evidence="1" key="1">
    <citation type="journal article" date="2017" name="Nature">
        <title>The sunflower genome provides insights into oil metabolism, flowering and Asterid evolution.</title>
        <authorList>
            <person name="Badouin H."/>
            <person name="Gouzy J."/>
            <person name="Grassa C.J."/>
            <person name="Murat F."/>
            <person name="Staton S.E."/>
            <person name="Cottret L."/>
            <person name="Lelandais-Briere C."/>
            <person name="Owens G.L."/>
            <person name="Carrere S."/>
            <person name="Mayjonade B."/>
            <person name="Legrand L."/>
            <person name="Gill N."/>
            <person name="Kane N.C."/>
            <person name="Bowers J.E."/>
            <person name="Hubner S."/>
            <person name="Bellec A."/>
            <person name="Berard A."/>
            <person name="Berges H."/>
            <person name="Blanchet N."/>
            <person name="Boniface M.C."/>
            <person name="Brunel D."/>
            <person name="Catrice O."/>
            <person name="Chaidir N."/>
            <person name="Claudel C."/>
            <person name="Donnadieu C."/>
            <person name="Faraut T."/>
            <person name="Fievet G."/>
            <person name="Helmstetter N."/>
            <person name="King M."/>
            <person name="Knapp S.J."/>
            <person name="Lai Z."/>
            <person name="Le Paslier M.C."/>
            <person name="Lippi Y."/>
            <person name="Lorenzon L."/>
            <person name="Mandel J.R."/>
            <person name="Marage G."/>
            <person name="Marchand G."/>
            <person name="Marquand E."/>
            <person name="Bret-Mestries E."/>
            <person name="Morien E."/>
            <person name="Nambeesan S."/>
            <person name="Nguyen T."/>
            <person name="Pegot-Espagnet P."/>
            <person name="Pouilly N."/>
            <person name="Raftis F."/>
            <person name="Sallet E."/>
            <person name="Schiex T."/>
            <person name="Thomas J."/>
            <person name="Vandecasteele C."/>
            <person name="Vares D."/>
            <person name="Vear F."/>
            <person name="Vautrin S."/>
            <person name="Crespi M."/>
            <person name="Mangin B."/>
            <person name="Burke J.M."/>
            <person name="Salse J."/>
            <person name="Munos S."/>
            <person name="Vincourt P."/>
            <person name="Rieseberg L.H."/>
            <person name="Langlade N.B."/>
        </authorList>
    </citation>
    <scope>NUCLEOTIDE SEQUENCE</scope>
    <source>
        <tissue evidence="1">Leaves</tissue>
    </source>
</reference>
<evidence type="ECO:0000313" key="1">
    <source>
        <dbReference type="EMBL" id="KAF5810736.1"/>
    </source>
</evidence>
<dbReference type="Proteomes" id="UP000215914">
    <property type="component" value="Unassembled WGS sequence"/>
</dbReference>
<name>A0A9K3J9D9_HELAN</name>
<gene>
    <name evidence="1" type="ORF">HanXRQr2_Chr04g0173131</name>
</gene>
<accession>A0A9K3J9D9</accession>
<keyword evidence="2" id="KW-1185">Reference proteome</keyword>